<dbReference type="AlphaFoldDB" id="A0A0S4L1N5"/>
<evidence type="ECO:0000259" key="1">
    <source>
        <dbReference type="Pfam" id="PF00483"/>
    </source>
</evidence>
<dbReference type="SUPFAM" id="SSF53448">
    <property type="entry name" value="Nucleotide-diphospho-sugar transferases"/>
    <property type="match status" value="1"/>
</dbReference>
<keyword evidence="3" id="KW-1185">Reference proteome</keyword>
<dbReference type="Pfam" id="PF00483">
    <property type="entry name" value="NTP_transferase"/>
    <property type="match status" value="1"/>
</dbReference>
<dbReference type="InterPro" id="IPR005835">
    <property type="entry name" value="NTP_transferase_dom"/>
</dbReference>
<accession>A0A0S4L1N5</accession>
<feature type="domain" description="Nucleotidyl transferase" evidence="1">
    <location>
        <begin position="12"/>
        <end position="208"/>
    </location>
</feature>
<sequence length="254" mass="27667">MKVVPSTPPDLLVLCGGQGTRLRSVLIDRPKPLAMIGSRPFMDFVLDPFVRQGVRRAVLCTGHLGDQFESWYAEHPCEIELVFARETTPLGTAGAIRHAGMWIRGDFFIVANGDSLCGIDLPSLLAAHVERRACATVALIHADHRSDVGFVAMDARQRITRFSEKMPAQRTGFCNAGIYVFNRSAIASIPASRPYSLEADWLPTLLPLGVYGFVSQAPLYDIGTPERLSEFRSIVGSADSLREGCASNRSASCG</sequence>
<protein>
    <submittedName>
        <fullName evidence="2">Putative Nucleotidyl transferase</fullName>
        <ecNumber evidence="2">2.7.7.-</ecNumber>
    </submittedName>
</protein>
<dbReference type="PANTHER" id="PTHR22572">
    <property type="entry name" value="SUGAR-1-PHOSPHATE GUANYL TRANSFERASE"/>
    <property type="match status" value="1"/>
</dbReference>
<evidence type="ECO:0000313" key="2">
    <source>
        <dbReference type="EMBL" id="CUS31537.1"/>
    </source>
</evidence>
<dbReference type="InterPro" id="IPR029044">
    <property type="entry name" value="Nucleotide-diphossugar_trans"/>
</dbReference>
<gene>
    <name evidence="2" type="ORF">COMA2_10161</name>
</gene>
<dbReference type="InterPro" id="IPR050486">
    <property type="entry name" value="Mannose-1P_guanyltransferase"/>
</dbReference>
<dbReference type="OrthoDB" id="9788272at2"/>
<name>A0A0S4L1N5_9BACT</name>
<dbReference type="Gene3D" id="3.90.550.10">
    <property type="entry name" value="Spore Coat Polysaccharide Biosynthesis Protein SpsA, Chain A"/>
    <property type="match status" value="1"/>
</dbReference>
<reference evidence="3" key="1">
    <citation type="submission" date="2015-10" db="EMBL/GenBank/DDBJ databases">
        <authorList>
            <person name="Luecker S."/>
            <person name="Luecker S."/>
        </authorList>
    </citation>
    <scope>NUCLEOTIDE SEQUENCE [LARGE SCALE GENOMIC DNA]</scope>
</reference>
<dbReference type="RefSeq" id="WP_090893766.1">
    <property type="nucleotide sequence ID" value="NZ_CZPZ01000001.1"/>
</dbReference>
<keyword evidence="2" id="KW-0548">Nucleotidyltransferase</keyword>
<dbReference type="GO" id="GO:0016779">
    <property type="term" value="F:nucleotidyltransferase activity"/>
    <property type="evidence" value="ECO:0007669"/>
    <property type="project" value="UniProtKB-KW"/>
</dbReference>
<organism evidence="2 3">
    <name type="scientific">Candidatus Nitrospira nitrificans</name>
    <dbReference type="NCBI Taxonomy" id="1742973"/>
    <lineage>
        <taxon>Bacteria</taxon>
        <taxon>Pseudomonadati</taxon>
        <taxon>Nitrospirota</taxon>
        <taxon>Nitrospiria</taxon>
        <taxon>Nitrospirales</taxon>
        <taxon>Nitrospiraceae</taxon>
        <taxon>Nitrospira</taxon>
    </lineage>
</organism>
<keyword evidence="2" id="KW-0808">Transferase</keyword>
<evidence type="ECO:0000313" key="3">
    <source>
        <dbReference type="Proteomes" id="UP000198736"/>
    </source>
</evidence>
<proteinExistence type="predicted"/>
<dbReference type="Proteomes" id="UP000198736">
    <property type="component" value="Unassembled WGS sequence"/>
</dbReference>
<dbReference type="EMBL" id="CZPZ01000001">
    <property type="protein sequence ID" value="CUS31537.1"/>
    <property type="molecule type" value="Genomic_DNA"/>
</dbReference>
<dbReference type="STRING" id="1742973.COMA2_10161"/>
<dbReference type="EC" id="2.7.7.-" evidence="2"/>